<gene>
    <name evidence="1" type="ORF">MKS88_001036</name>
</gene>
<reference evidence="1" key="1">
    <citation type="submission" date="2022-06" db="EMBL/GenBank/DDBJ databases">
        <title>The First Complete Genome of the Simian Malaria Parasite Plasmodium brasilianum.</title>
        <authorList>
            <person name="Bajic M."/>
            <person name="Ravishankar S."/>
        </authorList>
    </citation>
    <scope>NUCLEOTIDE SEQUENCE</scope>
    <source>
        <strain evidence="1">Bolivian I</strain>
    </source>
</reference>
<accession>A0ACB9YEJ7</accession>
<dbReference type="Proteomes" id="UP001056978">
    <property type="component" value="Chromosome 4"/>
</dbReference>
<proteinExistence type="predicted"/>
<dbReference type="EMBL" id="CM043772">
    <property type="protein sequence ID" value="KAI4840318.1"/>
    <property type="molecule type" value="Genomic_DNA"/>
</dbReference>
<sequence length="260" mass="30797">MNKRIKTNIFIKIAAFIVLEWISNFDNYKCIFIKFVNENCNYDGKLYTRNYRLLGKYKQDNDSNNVLLKERFPNNEVKKQTNISHNEKVTRGKSNQPNKSLLNKAQYYTEIIDNSSVIFDGKHFHFEKKWIKKKDYDNFLEKRRRICDIYLGKIKFRSYGFVIVLFFFFFLVGIGIPILHGVGLLKTIGEWMTNLPLLKDCCKFIEDIFKSISLSEEHLYILSFGVLLIILTITLIIGVLKILKNNEKYKKIKLMTEQNE</sequence>
<evidence type="ECO:0000313" key="2">
    <source>
        <dbReference type="Proteomes" id="UP001056978"/>
    </source>
</evidence>
<keyword evidence="2" id="KW-1185">Reference proteome</keyword>
<comment type="caution">
    <text evidence="1">The sequence shown here is derived from an EMBL/GenBank/DDBJ whole genome shotgun (WGS) entry which is preliminary data.</text>
</comment>
<protein>
    <submittedName>
        <fullName evidence="1">Uncharacterized protein</fullName>
    </submittedName>
</protein>
<evidence type="ECO:0000313" key="1">
    <source>
        <dbReference type="EMBL" id="KAI4840318.1"/>
    </source>
</evidence>
<organism evidence="1 2">
    <name type="scientific">Plasmodium brasilianum</name>
    <dbReference type="NCBI Taxonomy" id="5824"/>
    <lineage>
        <taxon>Eukaryota</taxon>
        <taxon>Sar</taxon>
        <taxon>Alveolata</taxon>
        <taxon>Apicomplexa</taxon>
        <taxon>Aconoidasida</taxon>
        <taxon>Haemosporida</taxon>
        <taxon>Plasmodiidae</taxon>
        <taxon>Plasmodium</taxon>
        <taxon>Plasmodium (Plasmodium)</taxon>
    </lineage>
</organism>
<name>A0ACB9YEJ7_PLABR</name>